<protein>
    <submittedName>
        <fullName evidence="1">Phage tail protein</fullName>
    </submittedName>
</protein>
<dbReference type="InterPro" id="IPR008928">
    <property type="entry name" value="6-hairpin_glycosidase_sf"/>
</dbReference>
<sequence>MLNILTGSGGSVKTALALIRGHHTFLKNNTGRTDDPTEQHFVINPEGVLSNNRHFIAATRMEYQPNGDGTTEGQALLILGYCYAYMATKDKEYLDAAVRAWDGYVKYYYAGQPIPNTPRRWICNWLVNSKEPCLANWPINPEEPTQGGYKCVPLRFVNGEAQIPHGSPFWGEYLDVVTFAHRGHMTWAAINGSVQKINNPIDWDLLYDSYRVTTMPAKPYDPLAWVRWNDYLGADNYSVNWGVDEAEIPILWMNAWTNNRIDVDSGDILHPIEPADVGRIKLAQSLNGVYFVNYAVRLPEEHGGYRFARNQPWHNRPVHTPLLGSVNQMGNASDAEQWFADACLLLATITGDPKYNRAMSACLYTCYEYANIDGNDKFFRKSKTAVTPFTDGISYDFTYPSDTQVVYSRDSEGYIKMVVNQGAQVSLEQQSVWFRVTKDTIISTDFGGQGITGKPVKAEIRMILNPSKSDTAEDPWVLTLPLSHSSVPRARNFSITSLTRGATAVVGNAIMASVGLVSTWGGVTKAAGTGVNIVDGREGPVVDCFIPDDDGGLDIDMRPAAPIDLIVYKSDGDTNLRFVDDNGWRWWWMLEDTSGAWVSKPLLKSQLRLSGYQPNHPGEPSPSAPVYTKIEEFSILLDSSSQTNVSWSYYSLNGMPSGGEGYIPADTRAIASYGPIQYFDSFSSNIVDGRDGPTVEALFGNDDAELIIGNWLQPGGRAPLNAIVYKSDAPTNLRITDDNQWRWYWLLPSTNNQWVRMYLPSGALRLNYYQPYHADTDPRPSAPSYSTIEDFIVVLENSSDTNVSWSYYCLNEMPERFMLDDAYTMKYRVTLSCEEPFTAYLGDCTALRFRDDSLAYCPGVIPFSNIYAEGTDQISSWRGMPYPGYQYPLIYCLNLGSGNYDRHLTNMINFLYDSQQAYARIIGELGPVASAYIWNRWDNFKYGEPDRFTMYHWGDGIAWSGYQPRAFQGACRVWQELVAREQPVPTKLVEYCNNWIRWLADYVKRNGGLTPTDFPPTRPSAPLEDDFTGHMCGLWLAGACMAAMAGSTEPGLDDLIEACVKELGTEYVVTGVPGHPMDGAWSPAVRVSSDNGMYFGFWGGEIMRGLGLYVIYKKHGPVANFYRL</sequence>
<organism evidence="1 2">
    <name type="scientific">Stutzerimonas stutzeri</name>
    <name type="common">Pseudomonas stutzeri</name>
    <dbReference type="NCBI Taxonomy" id="316"/>
    <lineage>
        <taxon>Bacteria</taxon>
        <taxon>Pseudomonadati</taxon>
        <taxon>Pseudomonadota</taxon>
        <taxon>Gammaproteobacteria</taxon>
        <taxon>Pseudomonadales</taxon>
        <taxon>Pseudomonadaceae</taxon>
        <taxon>Stutzerimonas</taxon>
    </lineage>
</organism>
<comment type="caution">
    <text evidence="1">The sequence shown here is derived from an EMBL/GenBank/DDBJ whole genome shotgun (WGS) entry which is preliminary data.</text>
</comment>
<reference evidence="1" key="1">
    <citation type="submission" date="2022-09" db="EMBL/GenBank/DDBJ databases">
        <title>Intensive care unit water sources are persistently colonized with multi-drug resistant bacteria and are the site of extensive horizontal gene transfer of antibiotic resistance genes.</title>
        <authorList>
            <person name="Diorio-Toth L."/>
        </authorList>
    </citation>
    <scope>NUCLEOTIDE SEQUENCE</scope>
    <source>
        <strain evidence="1">GD03947</strain>
    </source>
</reference>
<evidence type="ECO:0000313" key="1">
    <source>
        <dbReference type="EMBL" id="MDH1237251.1"/>
    </source>
</evidence>
<name>A0AA42TFR8_STUST</name>
<dbReference type="EMBL" id="JAOCAE010000009">
    <property type="protein sequence ID" value="MDH1237251.1"/>
    <property type="molecule type" value="Genomic_DNA"/>
</dbReference>
<dbReference type="SUPFAM" id="SSF48208">
    <property type="entry name" value="Six-hairpin glycosidases"/>
    <property type="match status" value="1"/>
</dbReference>
<accession>A0AA42TFR8</accession>
<dbReference type="AlphaFoldDB" id="A0AA42TFR8"/>
<proteinExistence type="predicted"/>
<dbReference type="Proteomes" id="UP001158500">
    <property type="component" value="Unassembled WGS sequence"/>
</dbReference>
<evidence type="ECO:0000313" key="2">
    <source>
        <dbReference type="Proteomes" id="UP001158500"/>
    </source>
</evidence>
<gene>
    <name evidence="1" type="ORF">N5C32_14525</name>
</gene>
<dbReference type="RefSeq" id="WP_279641624.1">
    <property type="nucleotide sequence ID" value="NZ_JAOCAE010000009.1"/>
</dbReference>
<dbReference type="GO" id="GO:0005975">
    <property type="term" value="P:carbohydrate metabolic process"/>
    <property type="evidence" value="ECO:0007669"/>
    <property type="project" value="InterPro"/>
</dbReference>